<reference evidence="1 2" key="1">
    <citation type="submission" date="2024-09" db="EMBL/GenBank/DDBJ databases">
        <authorList>
            <person name="Sun Q."/>
            <person name="Mori K."/>
        </authorList>
    </citation>
    <scope>NUCLEOTIDE SEQUENCE [LARGE SCALE GENOMIC DNA]</scope>
    <source>
        <strain evidence="1 2">CECT 7908</strain>
    </source>
</reference>
<evidence type="ECO:0000313" key="1">
    <source>
        <dbReference type="EMBL" id="MFB9063811.1"/>
    </source>
</evidence>
<dbReference type="RefSeq" id="WP_290262478.1">
    <property type="nucleotide sequence ID" value="NZ_JAUFQQ010000003.1"/>
</dbReference>
<sequence>MQKENHEVSNQDVIPSMVNFLSNVWLEGDFREQPFYLQEIFEILLDTEYGNDLDLRRKMFSCLRTSRNLATALSPFSDNEIHKAFMESALKAS</sequence>
<name>A0ABV5FJU3_9FLAO</name>
<evidence type="ECO:0000313" key="2">
    <source>
        <dbReference type="Proteomes" id="UP001589589"/>
    </source>
</evidence>
<gene>
    <name evidence="1" type="ORF">ACFFUQ_07220</name>
</gene>
<organism evidence="1 2">
    <name type="scientific">Flavobacterium branchiarum</name>
    <dbReference type="NCBI Taxonomy" id="1114870"/>
    <lineage>
        <taxon>Bacteria</taxon>
        <taxon>Pseudomonadati</taxon>
        <taxon>Bacteroidota</taxon>
        <taxon>Flavobacteriia</taxon>
        <taxon>Flavobacteriales</taxon>
        <taxon>Flavobacteriaceae</taxon>
        <taxon>Flavobacterium</taxon>
    </lineage>
</organism>
<dbReference type="EMBL" id="JBHMEX010000026">
    <property type="protein sequence ID" value="MFB9063811.1"/>
    <property type="molecule type" value="Genomic_DNA"/>
</dbReference>
<keyword evidence="2" id="KW-1185">Reference proteome</keyword>
<proteinExistence type="predicted"/>
<dbReference type="Proteomes" id="UP001589589">
    <property type="component" value="Unassembled WGS sequence"/>
</dbReference>
<comment type="caution">
    <text evidence="1">The sequence shown here is derived from an EMBL/GenBank/DDBJ whole genome shotgun (WGS) entry which is preliminary data.</text>
</comment>
<protein>
    <submittedName>
        <fullName evidence="1">Uncharacterized protein</fullName>
    </submittedName>
</protein>
<accession>A0ABV5FJU3</accession>